<sequence>MSYRNLETSIRNTYKNNIKNDETPRRKRSIIESIPSLRNKSFILKSLLEQNRKSLSNNTTSTCEQKCCNIYLPNMESPSCNLKAITFANLGVSNIKHLLGASTPIVLNKANDMKNQKIYSKIYKFPRRIWPVCNIINNYIRQDNKIDQISDIIEKLLKFILKDCGFYHKDTAAVLLFCAQVYFKLKFYKTALLSAKRALKIFQYLHGEIDIACCVTYQLIAMICKTIDDKKGSMFCLRKAIIIFRIIFGSTYIEIGKLHNNIGVIFEEQRMFLDAIENYKISEEIFLNQEKVNNMYVFNVEVNIIRASYLQSLINKEILKAKVFYLLERLKKELLSPEFFEKFDSYLSEEEKINFINENITNNNDTTNVLNSLKKLTIYYLRNNENESENEDENSMNVFGNQKILKFI</sequence>
<evidence type="ECO:0000256" key="1">
    <source>
        <dbReference type="ARBA" id="ARBA00022737"/>
    </source>
</evidence>
<dbReference type="Gene3D" id="1.25.40.10">
    <property type="entry name" value="Tetratricopeptide repeat domain"/>
    <property type="match status" value="1"/>
</dbReference>
<dbReference type="InterPro" id="IPR011990">
    <property type="entry name" value="TPR-like_helical_dom_sf"/>
</dbReference>
<dbReference type="WBParaSite" id="TCONS_00002412.p1">
    <property type="protein sequence ID" value="TCONS_00002412.p1"/>
    <property type="gene ID" value="XLOC_002263"/>
</dbReference>
<evidence type="ECO:0000313" key="4">
    <source>
        <dbReference type="WBParaSite" id="SSTP_0001175900.1"/>
    </source>
</evidence>
<dbReference type="PANTHER" id="PTHR45641:SF19">
    <property type="entry name" value="NEPHROCYSTIN-3"/>
    <property type="match status" value="1"/>
</dbReference>
<name>A0A913I8B6_STRER</name>
<keyword evidence="2" id="KW-0802">TPR repeat</keyword>
<accession>A0A913I8B6</accession>
<organism evidence="4">
    <name type="scientific">Strongyloides stercoralis</name>
    <name type="common">Threadworm</name>
    <dbReference type="NCBI Taxonomy" id="6248"/>
    <lineage>
        <taxon>Eukaryota</taxon>
        <taxon>Metazoa</taxon>
        <taxon>Ecdysozoa</taxon>
        <taxon>Nematoda</taxon>
        <taxon>Chromadorea</taxon>
        <taxon>Rhabditida</taxon>
        <taxon>Tylenchina</taxon>
        <taxon>Panagrolaimomorpha</taxon>
        <taxon>Strongyloidoidea</taxon>
        <taxon>Strongyloididae</taxon>
        <taxon>Strongyloides</taxon>
    </lineage>
</organism>
<protein>
    <submittedName>
        <fullName evidence="4">TPR_REGION domain-containing protein</fullName>
    </submittedName>
</protein>
<evidence type="ECO:0000313" key="3">
    <source>
        <dbReference type="Proteomes" id="UP000035681"/>
    </source>
</evidence>
<keyword evidence="3" id="KW-1185">Reference proteome</keyword>
<proteinExistence type="predicted"/>
<keyword evidence="1" id="KW-0677">Repeat</keyword>
<reference evidence="4" key="1">
    <citation type="submission" date="2022-10" db="UniProtKB">
        <authorList>
            <consortium name="WormBaseParasite"/>
        </authorList>
    </citation>
    <scope>IDENTIFICATION</scope>
</reference>
<dbReference type="Proteomes" id="UP000035681">
    <property type="component" value="Unplaced"/>
</dbReference>
<dbReference type="SUPFAM" id="SSF48452">
    <property type="entry name" value="TPR-like"/>
    <property type="match status" value="1"/>
</dbReference>
<evidence type="ECO:0000256" key="2">
    <source>
        <dbReference type="ARBA" id="ARBA00022803"/>
    </source>
</evidence>
<dbReference type="AlphaFoldDB" id="A0A913I8B6"/>
<dbReference type="WBParaSite" id="SSTP_0001175900.1">
    <property type="protein sequence ID" value="SSTP_0001175900.1"/>
    <property type="gene ID" value="SSTP_0001175900"/>
</dbReference>
<dbReference type="PANTHER" id="PTHR45641">
    <property type="entry name" value="TETRATRICOPEPTIDE REPEAT PROTEIN (AFU_ORTHOLOGUE AFUA_6G03870)"/>
    <property type="match status" value="1"/>
</dbReference>